<dbReference type="OrthoDB" id="9907991at2"/>
<accession>A0A1D7XJV5</accession>
<dbReference type="RefSeq" id="WP_069679769.1">
    <property type="nucleotide sequence ID" value="NZ_CP017253.2"/>
</dbReference>
<reference evidence="3" key="1">
    <citation type="submission" date="2016-09" db="EMBL/GenBank/DDBJ databases">
        <title>Genomics of Clostridium taeniosporum, an organism which forms endospores with ribbon-like appendages.</title>
        <authorList>
            <person name="Walker J.R."/>
        </authorList>
    </citation>
    <scope>NUCLEOTIDE SEQUENCE [LARGE SCALE GENOMIC DNA]</scope>
    <source>
        <strain evidence="3">1/k</strain>
    </source>
</reference>
<keyword evidence="1" id="KW-0732">Signal</keyword>
<dbReference type="PROSITE" id="PS51257">
    <property type="entry name" value="PROKAR_LIPOPROTEIN"/>
    <property type="match status" value="1"/>
</dbReference>
<name>A0A1D7XJV5_9CLOT</name>
<dbReference type="Proteomes" id="UP000094652">
    <property type="component" value="Chromosome"/>
</dbReference>
<feature type="chain" id="PRO_5039581923" description="Lipoprotein" evidence="1">
    <location>
        <begin position="22"/>
        <end position="163"/>
    </location>
</feature>
<evidence type="ECO:0000313" key="3">
    <source>
        <dbReference type="Proteomes" id="UP000094652"/>
    </source>
</evidence>
<dbReference type="EMBL" id="CP017253">
    <property type="protein sequence ID" value="AOR23618.1"/>
    <property type="molecule type" value="Genomic_DNA"/>
</dbReference>
<gene>
    <name evidence="2" type="ORF">BGI42_07675</name>
</gene>
<organism evidence="2 3">
    <name type="scientific">Clostridium taeniosporum</name>
    <dbReference type="NCBI Taxonomy" id="394958"/>
    <lineage>
        <taxon>Bacteria</taxon>
        <taxon>Bacillati</taxon>
        <taxon>Bacillota</taxon>
        <taxon>Clostridia</taxon>
        <taxon>Eubacteriales</taxon>
        <taxon>Clostridiaceae</taxon>
        <taxon>Clostridium</taxon>
    </lineage>
</organism>
<feature type="signal peptide" evidence="1">
    <location>
        <begin position="1"/>
        <end position="21"/>
    </location>
</feature>
<dbReference type="STRING" id="394958.BGI42_07675"/>
<keyword evidence="3" id="KW-1185">Reference proteome</keyword>
<evidence type="ECO:0000256" key="1">
    <source>
        <dbReference type="SAM" id="SignalP"/>
    </source>
</evidence>
<dbReference type="KEGG" id="ctae:BGI42_07675"/>
<sequence>MKNRFILTLLAMTFLSTSMFMIGCNNLNNGASNNTYKNASSKINEGINEVGQEFHFDTAKFIDNLKNSGYDITNYSVEDNLSRSTIATSYSIGNDKVYVYQYNNRNSLHEDIITLSQSKKIGIEDEFSSISHYYKQGKLLIRYEGNDADNLNYFNKSFGTLFI</sequence>
<dbReference type="AlphaFoldDB" id="A0A1D7XJV5"/>
<evidence type="ECO:0000313" key="2">
    <source>
        <dbReference type="EMBL" id="AOR23618.1"/>
    </source>
</evidence>
<proteinExistence type="predicted"/>
<protein>
    <recommendedName>
        <fullName evidence="4">Lipoprotein</fullName>
    </recommendedName>
</protein>
<evidence type="ECO:0008006" key="4">
    <source>
        <dbReference type="Google" id="ProtNLM"/>
    </source>
</evidence>